<dbReference type="PANTHER" id="PTHR31544:SF2">
    <property type="entry name" value="AIG2-LIKE PROTEIN D"/>
    <property type="match status" value="1"/>
</dbReference>
<dbReference type="InterPro" id="IPR009288">
    <property type="entry name" value="AIG2-like_dom"/>
</dbReference>
<protein>
    <recommendedName>
        <fullName evidence="3">Putative gamma-glutamylcyclotransferase</fullName>
    </recommendedName>
</protein>
<dbReference type="CDD" id="cd06661">
    <property type="entry name" value="GGCT_like"/>
    <property type="match status" value="1"/>
</dbReference>
<dbReference type="InterPro" id="IPR036568">
    <property type="entry name" value="GGCT-like_sf"/>
</dbReference>
<evidence type="ECO:0000256" key="3">
    <source>
        <dbReference type="ARBA" id="ARBA00030602"/>
    </source>
</evidence>
<accession>A0A1E4T5D5</accession>
<comment type="similarity">
    <text evidence="1">Belongs to the gamma-glutamylcyclotransferase family.</text>
</comment>
<evidence type="ECO:0000313" key="6">
    <source>
        <dbReference type="Proteomes" id="UP000094801"/>
    </source>
</evidence>
<evidence type="ECO:0000259" key="4">
    <source>
        <dbReference type="Pfam" id="PF06094"/>
    </source>
</evidence>
<sequence>MVLNSAILHNYKRNRVKDAQYPAIVESPGSTTEGILIEGLSIFDLKHMDYYEGLEFNRVRVQVEKLGPIKVKDNFEQILTKCEGKGEIVSTECYIWVDSPDRLIDQDWDLGCLELDYTL</sequence>
<dbReference type="AlphaFoldDB" id="A0A1E4T5D5"/>
<dbReference type="InterPro" id="IPR013024">
    <property type="entry name" value="GGCT-like"/>
</dbReference>
<feature type="domain" description="Gamma-glutamylcyclotransferase AIG2-like" evidence="4">
    <location>
        <begin position="5"/>
        <end position="108"/>
    </location>
</feature>
<keyword evidence="6" id="KW-1185">Reference proteome</keyword>
<dbReference type="InterPro" id="IPR045038">
    <property type="entry name" value="AIG2-like"/>
</dbReference>
<dbReference type="SUPFAM" id="SSF110857">
    <property type="entry name" value="Gamma-glutamyl cyclotransferase-like"/>
    <property type="match status" value="1"/>
</dbReference>
<reference evidence="6" key="1">
    <citation type="submission" date="2016-04" db="EMBL/GenBank/DDBJ databases">
        <title>Comparative genomics of biotechnologically important yeasts.</title>
        <authorList>
            <consortium name="DOE Joint Genome Institute"/>
            <person name="Riley R."/>
            <person name="Haridas S."/>
            <person name="Wolfe K.H."/>
            <person name="Lopes M.R."/>
            <person name="Hittinger C.T."/>
            <person name="Goker M."/>
            <person name="Salamov A."/>
            <person name="Wisecaver J."/>
            <person name="Long T.M."/>
            <person name="Aerts A.L."/>
            <person name="Barry K."/>
            <person name="Choi C."/>
            <person name="Clum A."/>
            <person name="Coughlan A.Y."/>
            <person name="Deshpande S."/>
            <person name="Douglass A.P."/>
            <person name="Hanson S.J."/>
            <person name="Klenk H.-P."/>
            <person name="Labutti K."/>
            <person name="Lapidus A."/>
            <person name="Lindquist E."/>
            <person name="Lipzen A."/>
            <person name="Meier-Kolthoff J.P."/>
            <person name="Ohm R.A."/>
            <person name="Otillar R.P."/>
            <person name="Pangilinan J."/>
            <person name="Peng Y."/>
            <person name="Rokas A."/>
            <person name="Rosa C.A."/>
            <person name="Scheuner C."/>
            <person name="Sibirny A.A."/>
            <person name="Slot J.C."/>
            <person name="Stielow J.B."/>
            <person name="Sun H."/>
            <person name="Kurtzman C.P."/>
            <person name="Blackwell M."/>
            <person name="Grigoriev I.V."/>
            <person name="Jeffries T.W."/>
        </authorList>
    </citation>
    <scope>NUCLEOTIDE SEQUENCE [LARGE SCALE GENOMIC DNA]</scope>
    <source>
        <strain evidence="6">NRRL YB-2248</strain>
    </source>
</reference>
<evidence type="ECO:0000256" key="1">
    <source>
        <dbReference type="ARBA" id="ARBA00008861"/>
    </source>
</evidence>
<dbReference type="OrthoDB" id="1044435at2759"/>
<dbReference type="PANTHER" id="PTHR31544">
    <property type="entry name" value="AIG2-LIKE PROTEIN D"/>
    <property type="match status" value="1"/>
</dbReference>
<organism evidence="5 6">
    <name type="scientific">[Candida] arabinofermentans NRRL YB-2248</name>
    <dbReference type="NCBI Taxonomy" id="983967"/>
    <lineage>
        <taxon>Eukaryota</taxon>
        <taxon>Fungi</taxon>
        <taxon>Dikarya</taxon>
        <taxon>Ascomycota</taxon>
        <taxon>Saccharomycotina</taxon>
        <taxon>Pichiomycetes</taxon>
        <taxon>Pichiales</taxon>
        <taxon>Pichiaceae</taxon>
        <taxon>Ogataea</taxon>
        <taxon>Ogataea/Candida clade</taxon>
    </lineage>
</organism>
<evidence type="ECO:0000256" key="2">
    <source>
        <dbReference type="ARBA" id="ARBA00022679"/>
    </source>
</evidence>
<dbReference type="EMBL" id="KV453849">
    <property type="protein sequence ID" value="ODV86931.1"/>
    <property type="molecule type" value="Genomic_DNA"/>
</dbReference>
<dbReference type="GO" id="GO:0016740">
    <property type="term" value="F:transferase activity"/>
    <property type="evidence" value="ECO:0007669"/>
    <property type="project" value="UniProtKB-KW"/>
</dbReference>
<gene>
    <name evidence="5" type="ORF">CANARDRAFT_27283</name>
</gene>
<dbReference type="Pfam" id="PF06094">
    <property type="entry name" value="GGACT"/>
    <property type="match status" value="1"/>
</dbReference>
<evidence type="ECO:0000313" key="5">
    <source>
        <dbReference type="EMBL" id="ODV86931.1"/>
    </source>
</evidence>
<dbReference type="STRING" id="983967.A0A1E4T5D5"/>
<keyword evidence="2" id="KW-0808">Transferase</keyword>
<dbReference type="Proteomes" id="UP000094801">
    <property type="component" value="Unassembled WGS sequence"/>
</dbReference>
<name>A0A1E4T5D5_9ASCO</name>
<dbReference type="Gene3D" id="3.10.490.10">
    <property type="entry name" value="Gamma-glutamyl cyclotransferase-like"/>
    <property type="match status" value="1"/>
</dbReference>
<proteinExistence type="inferred from homology"/>